<gene>
    <name evidence="1" type="ORF">C5E45_32825</name>
</gene>
<proteinExistence type="predicted"/>
<protein>
    <submittedName>
        <fullName evidence="1">Uncharacterized protein</fullName>
    </submittedName>
</protein>
<dbReference type="Proteomes" id="UP000239874">
    <property type="component" value="Unassembled WGS sequence"/>
</dbReference>
<dbReference type="AlphaFoldDB" id="A0A2S6ACR6"/>
<dbReference type="RefSeq" id="WP_146099162.1">
    <property type="nucleotide sequence ID" value="NZ_PSZC01000039.1"/>
</dbReference>
<reference evidence="1 2" key="1">
    <citation type="submission" date="2018-02" db="EMBL/GenBank/DDBJ databases">
        <title>8 Nocardia nova and 1 Nocardia cyriacigeorgica strain used for evolution to TMP-SMX.</title>
        <authorList>
            <person name="Mehta H."/>
            <person name="Weng J."/>
            <person name="Shamoo Y."/>
        </authorList>
    </citation>
    <scope>NUCLEOTIDE SEQUENCE [LARGE SCALE GENOMIC DNA]</scope>
    <source>
        <strain evidence="1 2">MDA3139</strain>
    </source>
</reference>
<comment type="caution">
    <text evidence="1">The sequence shown here is derived from an EMBL/GenBank/DDBJ whole genome shotgun (WGS) entry which is preliminary data.</text>
</comment>
<evidence type="ECO:0000313" key="1">
    <source>
        <dbReference type="EMBL" id="PPJ31876.1"/>
    </source>
</evidence>
<name>A0A2S6ACR6_9NOCA</name>
<sequence length="87" mass="9699">MSAYIDLDQCAADALELCALVRQRDPKRMYSHLAIQCYRDPERMAQIMMALAAFVDPETSTTGALRRILDAAVAGRRQGAPRVVMSR</sequence>
<accession>A0A2S6ACR6</accession>
<organism evidence="1 2">
    <name type="scientific">Nocardia nova</name>
    <dbReference type="NCBI Taxonomy" id="37330"/>
    <lineage>
        <taxon>Bacteria</taxon>
        <taxon>Bacillati</taxon>
        <taxon>Actinomycetota</taxon>
        <taxon>Actinomycetes</taxon>
        <taxon>Mycobacteriales</taxon>
        <taxon>Nocardiaceae</taxon>
        <taxon>Nocardia</taxon>
    </lineage>
</organism>
<dbReference type="EMBL" id="PSZC01000039">
    <property type="protein sequence ID" value="PPJ31876.1"/>
    <property type="molecule type" value="Genomic_DNA"/>
</dbReference>
<evidence type="ECO:0000313" key="2">
    <source>
        <dbReference type="Proteomes" id="UP000239874"/>
    </source>
</evidence>